<evidence type="ECO:0000256" key="5">
    <source>
        <dbReference type="ARBA" id="ARBA00022679"/>
    </source>
</evidence>
<evidence type="ECO:0000256" key="4">
    <source>
        <dbReference type="ARBA" id="ARBA00022478"/>
    </source>
</evidence>
<name>A0A6M4H1H0_9PROT</name>
<dbReference type="PANTHER" id="PTHR34476:SF1">
    <property type="entry name" value="DNA-DIRECTED RNA POLYMERASE SUBUNIT OMEGA"/>
    <property type="match status" value="1"/>
</dbReference>
<dbReference type="EC" id="2.7.7.6" evidence="2 11"/>
<keyword evidence="7 11" id="KW-0804">Transcription</keyword>
<sequence>MARITVDDCIKHFPNRFELTLAATNRARQIALGATPLVEPNKDKPTVIALREIAGGKVGRELLLPPAPQPPVL</sequence>
<dbReference type="KEGG" id="upl:DSM104440_00093"/>
<dbReference type="GO" id="GO:0006351">
    <property type="term" value="P:DNA-templated transcription"/>
    <property type="evidence" value="ECO:0007669"/>
    <property type="project" value="UniProtKB-UniRule"/>
</dbReference>
<dbReference type="Gene3D" id="3.90.940.10">
    <property type="match status" value="1"/>
</dbReference>
<dbReference type="Pfam" id="PF01192">
    <property type="entry name" value="RNA_pol_Rpb6"/>
    <property type="match status" value="1"/>
</dbReference>
<evidence type="ECO:0000256" key="1">
    <source>
        <dbReference type="ARBA" id="ARBA00006711"/>
    </source>
</evidence>
<dbReference type="AlphaFoldDB" id="A0A6M4H1H0"/>
<dbReference type="NCBIfam" id="TIGR00690">
    <property type="entry name" value="rpoZ"/>
    <property type="match status" value="1"/>
</dbReference>
<proteinExistence type="inferred from homology"/>
<dbReference type="HAMAP" id="MF_00366">
    <property type="entry name" value="RNApol_bact_RpoZ"/>
    <property type="match status" value="1"/>
</dbReference>
<dbReference type="RefSeq" id="WP_171159732.1">
    <property type="nucleotide sequence ID" value="NZ_CP053073.1"/>
</dbReference>
<keyword evidence="4 11" id="KW-0240">DNA-directed RNA polymerase</keyword>
<evidence type="ECO:0000256" key="8">
    <source>
        <dbReference type="ARBA" id="ARBA00029924"/>
    </source>
</evidence>
<dbReference type="InParanoid" id="A0A6M4H1H0"/>
<gene>
    <name evidence="11 12" type="primary">rpoZ</name>
    <name evidence="12" type="ORF">DSM104440_00093</name>
</gene>
<dbReference type="GO" id="GO:0003899">
    <property type="term" value="F:DNA-directed RNA polymerase activity"/>
    <property type="evidence" value="ECO:0007669"/>
    <property type="project" value="UniProtKB-UniRule"/>
</dbReference>
<dbReference type="PANTHER" id="PTHR34476">
    <property type="entry name" value="DNA-DIRECTED RNA POLYMERASE SUBUNIT OMEGA"/>
    <property type="match status" value="1"/>
</dbReference>
<evidence type="ECO:0000256" key="11">
    <source>
        <dbReference type="HAMAP-Rule" id="MF_00366"/>
    </source>
</evidence>
<dbReference type="FunCoup" id="A0A6M4H1H0">
    <property type="interactions" value="193"/>
</dbReference>
<comment type="similarity">
    <text evidence="1 11">Belongs to the RNA polymerase subunit omega family.</text>
</comment>
<dbReference type="SMART" id="SM01409">
    <property type="entry name" value="RNA_pol_Rpb6"/>
    <property type="match status" value="1"/>
</dbReference>
<keyword evidence="13" id="KW-1185">Reference proteome</keyword>
<protein>
    <recommendedName>
        <fullName evidence="3 11">DNA-directed RNA polymerase subunit omega</fullName>
        <shortName evidence="11">RNAP omega subunit</shortName>
        <ecNumber evidence="2 11">2.7.7.6</ecNumber>
    </recommendedName>
    <alternativeName>
        <fullName evidence="9 11">RNA polymerase omega subunit</fullName>
    </alternativeName>
    <alternativeName>
        <fullName evidence="8 11">Transcriptase subunit omega</fullName>
    </alternativeName>
</protein>
<dbReference type="GO" id="GO:0000428">
    <property type="term" value="C:DNA-directed RNA polymerase complex"/>
    <property type="evidence" value="ECO:0007669"/>
    <property type="project" value="UniProtKB-KW"/>
</dbReference>
<dbReference type="Proteomes" id="UP000503096">
    <property type="component" value="Chromosome"/>
</dbReference>
<evidence type="ECO:0000256" key="6">
    <source>
        <dbReference type="ARBA" id="ARBA00022695"/>
    </source>
</evidence>
<evidence type="ECO:0000256" key="9">
    <source>
        <dbReference type="ARBA" id="ARBA00030998"/>
    </source>
</evidence>
<organism evidence="12 13">
    <name type="scientific">Usitatibacter palustris</name>
    <dbReference type="NCBI Taxonomy" id="2732487"/>
    <lineage>
        <taxon>Bacteria</taxon>
        <taxon>Pseudomonadati</taxon>
        <taxon>Pseudomonadota</taxon>
        <taxon>Betaproteobacteria</taxon>
        <taxon>Nitrosomonadales</taxon>
        <taxon>Usitatibacteraceae</taxon>
        <taxon>Usitatibacter</taxon>
    </lineage>
</organism>
<keyword evidence="5 11" id="KW-0808">Transferase</keyword>
<comment type="function">
    <text evidence="11">Promotes RNA polymerase assembly. Latches the N- and C-terminal regions of the beta' subunit thereby facilitating its interaction with the beta and alpha subunits.</text>
</comment>
<reference evidence="12 13" key="1">
    <citation type="submission" date="2020-04" db="EMBL/GenBank/DDBJ databases">
        <title>Usitatibacter rugosus gen. nov., sp. nov. and Usitatibacter palustris sp. nov., novel members of Usitatibacteraceae fam. nov. within the order Nitrosomonadales isolated from soil.</title>
        <authorList>
            <person name="Huber K.J."/>
            <person name="Neumann-Schaal M."/>
            <person name="Geppert A."/>
            <person name="Luckner M."/>
            <person name="Wanner G."/>
            <person name="Overmann J."/>
        </authorList>
    </citation>
    <scope>NUCLEOTIDE SEQUENCE [LARGE SCALE GENOMIC DNA]</scope>
    <source>
        <strain evidence="12 13">Swamp67</strain>
    </source>
</reference>
<evidence type="ECO:0000256" key="2">
    <source>
        <dbReference type="ARBA" id="ARBA00012418"/>
    </source>
</evidence>
<evidence type="ECO:0000313" key="13">
    <source>
        <dbReference type="Proteomes" id="UP000503096"/>
    </source>
</evidence>
<dbReference type="EMBL" id="CP053073">
    <property type="protein sequence ID" value="QJR13310.1"/>
    <property type="molecule type" value="Genomic_DNA"/>
</dbReference>
<accession>A0A6M4H1H0</accession>
<evidence type="ECO:0000256" key="7">
    <source>
        <dbReference type="ARBA" id="ARBA00023163"/>
    </source>
</evidence>
<evidence type="ECO:0000256" key="10">
    <source>
        <dbReference type="ARBA" id="ARBA00048552"/>
    </source>
</evidence>
<comment type="subunit">
    <text evidence="11">The RNAP catalytic core consists of 2 alpha, 1 beta, 1 beta' and 1 omega subunit. When a sigma factor is associated with the core the holoenzyme is formed, which can initiate transcription.</text>
</comment>
<evidence type="ECO:0000313" key="12">
    <source>
        <dbReference type="EMBL" id="QJR13310.1"/>
    </source>
</evidence>
<comment type="catalytic activity">
    <reaction evidence="10 11">
        <text>RNA(n) + a ribonucleoside 5'-triphosphate = RNA(n+1) + diphosphate</text>
        <dbReference type="Rhea" id="RHEA:21248"/>
        <dbReference type="Rhea" id="RHEA-COMP:14527"/>
        <dbReference type="Rhea" id="RHEA-COMP:17342"/>
        <dbReference type="ChEBI" id="CHEBI:33019"/>
        <dbReference type="ChEBI" id="CHEBI:61557"/>
        <dbReference type="ChEBI" id="CHEBI:140395"/>
        <dbReference type="EC" id="2.7.7.6"/>
    </reaction>
</comment>
<dbReference type="GO" id="GO:0003677">
    <property type="term" value="F:DNA binding"/>
    <property type="evidence" value="ECO:0007669"/>
    <property type="project" value="UniProtKB-UniRule"/>
</dbReference>
<dbReference type="InterPro" id="IPR006110">
    <property type="entry name" value="Pol_omega/Rpo6/RPB6"/>
</dbReference>
<dbReference type="InterPro" id="IPR036161">
    <property type="entry name" value="RPB6/omega-like_sf"/>
</dbReference>
<dbReference type="InterPro" id="IPR003716">
    <property type="entry name" value="DNA-dir_RNA_pol_omega"/>
</dbReference>
<evidence type="ECO:0000256" key="3">
    <source>
        <dbReference type="ARBA" id="ARBA00013725"/>
    </source>
</evidence>
<keyword evidence="6 11" id="KW-0548">Nucleotidyltransferase</keyword>
<dbReference type="SUPFAM" id="SSF63562">
    <property type="entry name" value="RPB6/omega subunit-like"/>
    <property type="match status" value="1"/>
</dbReference>